<dbReference type="GO" id="GO:0005886">
    <property type="term" value="C:plasma membrane"/>
    <property type="evidence" value="ECO:0007669"/>
    <property type="project" value="UniProtKB-SubCell"/>
</dbReference>
<feature type="region of interest" description="Disordered" evidence="14">
    <location>
        <begin position="1"/>
        <end position="22"/>
    </location>
</feature>
<dbReference type="PROSITE" id="PS00943">
    <property type="entry name" value="UBIA"/>
    <property type="match status" value="1"/>
</dbReference>
<dbReference type="InterPro" id="IPR000537">
    <property type="entry name" value="UbiA_prenyltransferase"/>
</dbReference>
<evidence type="ECO:0000256" key="6">
    <source>
        <dbReference type="ARBA" id="ARBA00022679"/>
    </source>
</evidence>
<dbReference type="AlphaFoldDB" id="A0A975XTU5"/>
<keyword evidence="6 12" id="KW-0808">Transferase</keyword>
<comment type="cofactor">
    <cofactor evidence="1 12">
        <name>Mg(2+)</name>
        <dbReference type="ChEBI" id="CHEBI:18420"/>
    </cofactor>
</comment>
<feature type="transmembrane region" description="Helical" evidence="12">
    <location>
        <begin position="310"/>
        <end position="330"/>
    </location>
</feature>
<evidence type="ECO:0000256" key="14">
    <source>
        <dbReference type="SAM" id="MobiDB-lite"/>
    </source>
</evidence>
<evidence type="ECO:0000313" key="16">
    <source>
        <dbReference type="Proteomes" id="UP000683428"/>
    </source>
</evidence>
<keyword evidence="5 12" id="KW-0997">Cell inner membrane</keyword>
<dbReference type="EC" id="2.5.1.39" evidence="12 13"/>
<dbReference type="InterPro" id="IPR030470">
    <property type="entry name" value="UbiA_prenylTrfase_CS"/>
</dbReference>
<dbReference type="Pfam" id="PF01040">
    <property type="entry name" value="UbiA"/>
    <property type="match status" value="1"/>
</dbReference>
<dbReference type="KEGG" id="aiq:Azoinq_09515"/>
<dbReference type="FunFam" id="1.20.120.1780:FF:000001">
    <property type="entry name" value="4-hydroxybenzoate octaprenyltransferase"/>
    <property type="match status" value="1"/>
</dbReference>
<dbReference type="FunFam" id="1.10.357.140:FF:000002">
    <property type="entry name" value="4-hydroxybenzoate octaprenyltransferase"/>
    <property type="match status" value="1"/>
</dbReference>
<dbReference type="EMBL" id="CP064782">
    <property type="protein sequence ID" value="QWT48108.1"/>
    <property type="molecule type" value="Genomic_DNA"/>
</dbReference>
<comment type="similarity">
    <text evidence="3 12">Belongs to the UbiA prenyltransferase family.</text>
</comment>
<comment type="catalytic activity">
    <reaction evidence="12">
        <text>all-trans-octaprenyl diphosphate + 4-hydroxybenzoate = 4-hydroxy-3-(all-trans-octaprenyl)benzoate + diphosphate</text>
        <dbReference type="Rhea" id="RHEA:27782"/>
        <dbReference type="ChEBI" id="CHEBI:1617"/>
        <dbReference type="ChEBI" id="CHEBI:17879"/>
        <dbReference type="ChEBI" id="CHEBI:33019"/>
        <dbReference type="ChEBI" id="CHEBI:57711"/>
        <dbReference type="EC" id="2.5.1.39"/>
    </reaction>
</comment>
<accession>A0A975XTU5</accession>
<keyword evidence="4 12" id="KW-1003">Cell membrane</keyword>
<keyword evidence="11 12" id="KW-0472">Membrane</keyword>
<dbReference type="PANTHER" id="PTHR11048:SF28">
    <property type="entry name" value="4-HYDROXYBENZOATE POLYPRENYLTRANSFERASE, MITOCHONDRIAL"/>
    <property type="match status" value="1"/>
</dbReference>
<keyword evidence="7 12" id="KW-0831">Ubiquinone biosynthesis</keyword>
<organism evidence="15 16">
    <name type="scientific">Azospira inquinata</name>
    <dbReference type="NCBI Taxonomy" id="2785627"/>
    <lineage>
        <taxon>Bacteria</taxon>
        <taxon>Pseudomonadati</taxon>
        <taxon>Pseudomonadota</taxon>
        <taxon>Betaproteobacteria</taxon>
        <taxon>Rhodocyclales</taxon>
        <taxon>Rhodocyclaceae</taxon>
        <taxon>Azospira</taxon>
    </lineage>
</organism>
<keyword evidence="9 12" id="KW-0460">Magnesium</keyword>
<evidence type="ECO:0000256" key="5">
    <source>
        <dbReference type="ARBA" id="ARBA00022519"/>
    </source>
</evidence>
<evidence type="ECO:0000256" key="13">
    <source>
        <dbReference type="NCBIfam" id="TIGR01474"/>
    </source>
</evidence>
<keyword evidence="10 12" id="KW-1133">Transmembrane helix</keyword>
<feature type="transmembrane region" description="Helical" evidence="12">
    <location>
        <begin position="283"/>
        <end position="304"/>
    </location>
</feature>
<dbReference type="InterPro" id="IPR039653">
    <property type="entry name" value="Prenyltransferase"/>
</dbReference>
<evidence type="ECO:0000256" key="4">
    <source>
        <dbReference type="ARBA" id="ARBA00022475"/>
    </source>
</evidence>
<evidence type="ECO:0000256" key="2">
    <source>
        <dbReference type="ARBA" id="ARBA00004141"/>
    </source>
</evidence>
<feature type="transmembrane region" description="Helical" evidence="12">
    <location>
        <begin position="212"/>
        <end position="231"/>
    </location>
</feature>
<name>A0A975XTU5_9RHOO</name>
<dbReference type="InterPro" id="IPR006370">
    <property type="entry name" value="HB_polyprenyltransferase-like"/>
</dbReference>
<keyword evidence="8 12" id="KW-0812">Transmembrane</keyword>
<comment type="function">
    <text evidence="12">Catalyzes the prenylation of para-hydroxybenzoate (PHB) with an all-trans polyprenyl group. Mediates the second step in the final reaction sequence of ubiquinone-8 (UQ-8) biosynthesis, which is the condensation of the polyisoprenoid side chain with PHB, generating the first membrane-bound Q intermediate 3-octaprenyl-4-hydroxybenzoate.</text>
</comment>
<dbReference type="HAMAP" id="MF_01635">
    <property type="entry name" value="UbiA"/>
    <property type="match status" value="1"/>
</dbReference>
<evidence type="ECO:0000256" key="3">
    <source>
        <dbReference type="ARBA" id="ARBA00005985"/>
    </source>
</evidence>
<feature type="compositionally biased region" description="Gly residues" evidence="14">
    <location>
        <begin position="9"/>
        <end position="20"/>
    </location>
</feature>
<feature type="transmembrane region" description="Helical" evidence="12">
    <location>
        <begin position="95"/>
        <end position="114"/>
    </location>
</feature>
<dbReference type="CDD" id="cd13959">
    <property type="entry name" value="PT_UbiA_COQ2"/>
    <property type="match status" value="1"/>
</dbReference>
<sequence length="374" mass="41421">MERRSLSRGDGGQSPGGAGQGFRRAGDCGPIPVFWQVGAPCPVAGGGPTCHRRPGGFLIAAFPSYFGSVNGVSTTATWRERIDAYEKLMRLDKPIGTLLLLWPTLWALWFSSLGQPDWRVVWIFVLGTFLMRSAGCVINDYADRHFDRHVHRTKDRPLTAGRVTEKEALTLFVFLCLVSLVLILPLKNILVLELSLVGAFLAASYPFTKRFFAIPQAYLGIAFGFGIPMAYAAQMDALPRDAWLLLLANIFWSVAYDTEYAIVDRPYDLKIGIKTSAITFGRYDVAAIMACYVATLGLIGWVGYGLLRGPWFFAGLAVAAGMAVYHYFLIRKRDLDKCFQAFMHNNWLGGAIFVGIVLDFLFRPFGPSLGLPLH</sequence>
<evidence type="ECO:0000256" key="10">
    <source>
        <dbReference type="ARBA" id="ARBA00022989"/>
    </source>
</evidence>
<keyword evidence="16" id="KW-1185">Reference proteome</keyword>
<gene>
    <name evidence="12 15" type="primary">ubiA</name>
    <name evidence="15" type="ORF">Azoinq_09515</name>
</gene>
<dbReference type="Proteomes" id="UP000683428">
    <property type="component" value="Chromosome"/>
</dbReference>
<evidence type="ECO:0000256" key="11">
    <source>
        <dbReference type="ARBA" id="ARBA00023136"/>
    </source>
</evidence>
<evidence type="ECO:0000256" key="7">
    <source>
        <dbReference type="ARBA" id="ARBA00022688"/>
    </source>
</evidence>
<evidence type="ECO:0000256" key="12">
    <source>
        <dbReference type="HAMAP-Rule" id="MF_01635"/>
    </source>
</evidence>
<evidence type="ECO:0000256" key="8">
    <source>
        <dbReference type="ARBA" id="ARBA00022692"/>
    </source>
</evidence>
<dbReference type="NCBIfam" id="TIGR01474">
    <property type="entry name" value="ubiA_proteo"/>
    <property type="match status" value="1"/>
</dbReference>
<dbReference type="GO" id="GO:0008412">
    <property type="term" value="F:4-hydroxybenzoate polyprenyltransferase activity"/>
    <property type="evidence" value="ECO:0007669"/>
    <property type="project" value="UniProtKB-UniRule"/>
</dbReference>
<evidence type="ECO:0000256" key="9">
    <source>
        <dbReference type="ARBA" id="ARBA00022842"/>
    </source>
</evidence>
<reference evidence="15" key="1">
    <citation type="submission" date="2020-11" db="EMBL/GenBank/DDBJ databases">
        <title>Azospira inquinata sp. nov.</title>
        <authorList>
            <person name="Moe W.M."/>
            <person name="Mikes M.C."/>
        </authorList>
    </citation>
    <scope>NUCLEOTIDE SEQUENCE</scope>
    <source>
        <strain evidence="15">Azo-3</strain>
    </source>
</reference>
<dbReference type="GO" id="GO:0006744">
    <property type="term" value="P:ubiquinone biosynthetic process"/>
    <property type="evidence" value="ECO:0007669"/>
    <property type="project" value="UniProtKB-UniRule"/>
</dbReference>
<feature type="transmembrane region" description="Helical" evidence="12">
    <location>
        <begin position="163"/>
        <end position="183"/>
    </location>
</feature>
<evidence type="ECO:0000256" key="1">
    <source>
        <dbReference type="ARBA" id="ARBA00001946"/>
    </source>
</evidence>
<feature type="transmembrane region" description="Helical" evidence="12">
    <location>
        <begin position="342"/>
        <end position="362"/>
    </location>
</feature>
<protein>
    <recommendedName>
        <fullName evidence="12 13">4-hydroxybenzoate octaprenyltransferase</fullName>
        <ecNumber evidence="12 13">2.5.1.39</ecNumber>
    </recommendedName>
    <alternativeName>
        <fullName evidence="12">4-HB polyprenyltransferase</fullName>
    </alternativeName>
</protein>
<evidence type="ECO:0000313" key="15">
    <source>
        <dbReference type="EMBL" id="QWT48108.1"/>
    </source>
</evidence>
<feature type="transmembrane region" description="Helical" evidence="12">
    <location>
        <begin position="120"/>
        <end position="142"/>
    </location>
</feature>
<comment type="subcellular location">
    <subcellularLocation>
        <location evidence="12">Cell inner membrane</location>
        <topology evidence="12">Multi-pass membrane protein</topology>
    </subcellularLocation>
    <subcellularLocation>
        <location evidence="2">Membrane</location>
        <topology evidence="2">Multi-pass membrane protein</topology>
    </subcellularLocation>
</comment>
<comment type="pathway">
    <text evidence="12">Cofactor biosynthesis; ubiquinone biosynthesis.</text>
</comment>
<proteinExistence type="inferred from homology"/>
<dbReference type="PANTHER" id="PTHR11048">
    <property type="entry name" value="PRENYLTRANSFERASES"/>
    <property type="match status" value="1"/>
</dbReference>